<dbReference type="EMBL" id="CP014674">
    <property type="protein sequence ID" value="AOX17648.1"/>
    <property type="molecule type" value="Genomic_DNA"/>
</dbReference>
<dbReference type="Proteomes" id="UP000179145">
    <property type="component" value="Chromosome"/>
</dbReference>
<dbReference type="AlphaFoldDB" id="A0A1D8UVJ9"/>
<protein>
    <submittedName>
        <fullName evidence="2">Uncharacterized protein</fullName>
    </submittedName>
</protein>
<proteinExistence type="predicted"/>
<dbReference type="KEGG" id="kba:A0U89_11390"/>
<name>A0A1D8UVJ9_9PROT</name>
<organism evidence="2 3">
    <name type="scientific">Kozakia baliensis</name>
    <dbReference type="NCBI Taxonomy" id="153496"/>
    <lineage>
        <taxon>Bacteria</taxon>
        <taxon>Pseudomonadati</taxon>
        <taxon>Pseudomonadota</taxon>
        <taxon>Alphaproteobacteria</taxon>
        <taxon>Acetobacterales</taxon>
        <taxon>Acetobacteraceae</taxon>
        <taxon>Kozakia</taxon>
    </lineage>
</organism>
<evidence type="ECO:0000256" key="1">
    <source>
        <dbReference type="SAM" id="MobiDB-lite"/>
    </source>
</evidence>
<sequence>MTENGPPGHPPGRPPHRLHGYEEAPPAPPFGSSSPNGPSELPGLATTTTSSHEVTPQFATPDTEVSYGQSQPQQ</sequence>
<dbReference type="RefSeq" id="WP_070403210.1">
    <property type="nucleotide sequence ID" value="NZ_BJVW01000001.1"/>
</dbReference>
<feature type="compositionally biased region" description="Polar residues" evidence="1">
    <location>
        <begin position="45"/>
        <end position="60"/>
    </location>
</feature>
<evidence type="ECO:0000313" key="2">
    <source>
        <dbReference type="EMBL" id="AOX17648.1"/>
    </source>
</evidence>
<keyword evidence="3" id="KW-1185">Reference proteome</keyword>
<evidence type="ECO:0000313" key="3">
    <source>
        <dbReference type="Proteomes" id="UP000179145"/>
    </source>
</evidence>
<feature type="region of interest" description="Disordered" evidence="1">
    <location>
        <begin position="1"/>
        <end position="74"/>
    </location>
</feature>
<accession>A0A1D8UVJ9</accession>
<reference evidence="2 3" key="1">
    <citation type="journal article" date="2016" name="Microb. Cell Fact.">
        <title>Dissection of exopolysaccharide biosynthesis in Kozakia baliensis.</title>
        <authorList>
            <person name="Brandt J.U."/>
            <person name="Jakob F."/>
            <person name="Behr J."/>
            <person name="Geissler A.J."/>
            <person name="Vogel R.F."/>
        </authorList>
    </citation>
    <scope>NUCLEOTIDE SEQUENCE [LARGE SCALE GENOMIC DNA]</scope>
    <source>
        <strain evidence="2 3">DSM 14400</strain>
    </source>
</reference>
<gene>
    <name evidence="2" type="ORF">A0U89_11390</name>
</gene>
<feature type="compositionally biased region" description="Low complexity" evidence="1">
    <location>
        <begin position="30"/>
        <end position="39"/>
    </location>
</feature>